<keyword evidence="1" id="KW-0472">Membrane</keyword>
<evidence type="ECO:0000313" key="4">
    <source>
        <dbReference type="Proteomes" id="UP000824261"/>
    </source>
</evidence>
<sequence length="145" mass="15609">MKSVGRKLALDAIALVLYALAALPALTTIPIHEWLGIAAFVVLAVHLVFGLGEAWSMARSADRSKRAARWGNLVVDVLLLIALSVCMVSGLLVSGTVLPTFGLFADGYYFWDPLHAASAKALLALLVVHLALHARWIANAARRRK</sequence>
<evidence type="ECO:0000259" key="2">
    <source>
        <dbReference type="Pfam" id="PF14358"/>
    </source>
</evidence>
<dbReference type="GO" id="GO:0022904">
    <property type="term" value="P:respiratory electron transport chain"/>
    <property type="evidence" value="ECO:0007669"/>
    <property type="project" value="InterPro"/>
</dbReference>
<dbReference type="EMBL" id="DVGB01000089">
    <property type="protein sequence ID" value="HIR02097.1"/>
    <property type="molecule type" value="Genomic_DNA"/>
</dbReference>
<organism evidence="3 4">
    <name type="scientific">Candidatus Aveggerthella stercoripullorum</name>
    <dbReference type="NCBI Taxonomy" id="2840688"/>
    <lineage>
        <taxon>Bacteria</taxon>
        <taxon>Bacillati</taxon>
        <taxon>Actinomycetota</taxon>
        <taxon>Coriobacteriia</taxon>
        <taxon>Eggerthellales</taxon>
        <taxon>Eggerthellaceae</taxon>
        <taxon>Eggerthellaceae incertae sedis</taxon>
        <taxon>Candidatus Aveggerthella</taxon>
    </lineage>
</organism>
<feature type="transmembrane region" description="Helical" evidence="1">
    <location>
        <begin position="73"/>
        <end position="97"/>
    </location>
</feature>
<dbReference type="AlphaFoldDB" id="A0A9D1A189"/>
<dbReference type="Gene3D" id="1.20.120.1770">
    <property type="match status" value="1"/>
</dbReference>
<dbReference type="InterPro" id="IPR025517">
    <property type="entry name" value="DUF4405"/>
</dbReference>
<proteinExistence type="predicted"/>
<gene>
    <name evidence="3" type="ORF">IAA69_07555</name>
</gene>
<dbReference type="Proteomes" id="UP000824261">
    <property type="component" value="Unassembled WGS sequence"/>
</dbReference>
<feature type="domain" description="Flavinylation-associated cytochrome" evidence="2">
    <location>
        <begin position="74"/>
        <end position="133"/>
    </location>
</feature>
<dbReference type="SUPFAM" id="SSF81342">
    <property type="entry name" value="Transmembrane di-heme cytochromes"/>
    <property type="match status" value="1"/>
</dbReference>
<comment type="caution">
    <text evidence="3">The sequence shown here is derived from an EMBL/GenBank/DDBJ whole genome shotgun (WGS) entry which is preliminary data.</text>
</comment>
<dbReference type="GO" id="GO:0016020">
    <property type="term" value="C:membrane"/>
    <property type="evidence" value="ECO:0007669"/>
    <property type="project" value="InterPro"/>
</dbReference>
<dbReference type="Pfam" id="PF14358">
    <property type="entry name" value="DUF4405"/>
    <property type="match status" value="1"/>
</dbReference>
<feature type="transmembrane region" description="Helical" evidence="1">
    <location>
        <begin position="31"/>
        <end position="52"/>
    </location>
</feature>
<evidence type="ECO:0000256" key="1">
    <source>
        <dbReference type="SAM" id="Phobius"/>
    </source>
</evidence>
<keyword evidence="1" id="KW-1133">Transmembrane helix</keyword>
<keyword evidence="1" id="KW-0812">Transmembrane</keyword>
<evidence type="ECO:0000313" key="3">
    <source>
        <dbReference type="EMBL" id="HIR02097.1"/>
    </source>
</evidence>
<reference evidence="3" key="1">
    <citation type="submission" date="2020-10" db="EMBL/GenBank/DDBJ databases">
        <authorList>
            <person name="Gilroy R."/>
        </authorList>
    </citation>
    <scope>NUCLEOTIDE SEQUENCE</scope>
    <source>
        <strain evidence="3">ChiGjej1B1-2707</strain>
    </source>
</reference>
<accession>A0A9D1A189</accession>
<feature type="transmembrane region" description="Helical" evidence="1">
    <location>
        <begin position="117"/>
        <end position="138"/>
    </location>
</feature>
<dbReference type="InterPro" id="IPR016174">
    <property type="entry name" value="Di-haem_cyt_TM"/>
</dbReference>
<name>A0A9D1A189_9ACTN</name>
<reference evidence="3" key="2">
    <citation type="journal article" date="2021" name="PeerJ">
        <title>Extensive microbial diversity within the chicken gut microbiome revealed by metagenomics and culture.</title>
        <authorList>
            <person name="Gilroy R."/>
            <person name="Ravi A."/>
            <person name="Getino M."/>
            <person name="Pursley I."/>
            <person name="Horton D.L."/>
            <person name="Alikhan N.F."/>
            <person name="Baker D."/>
            <person name="Gharbi K."/>
            <person name="Hall N."/>
            <person name="Watson M."/>
            <person name="Adriaenssens E.M."/>
            <person name="Foster-Nyarko E."/>
            <person name="Jarju S."/>
            <person name="Secka A."/>
            <person name="Antonio M."/>
            <person name="Oren A."/>
            <person name="Chaudhuri R.R."/>
            <person name="La Ragione R."/>
            <person name="Hildebrand F."/>
            <person name="Pallen M.J."/>
        </authorList>
    </citation>
    <scope>NUCLEOTIDE SEQUENCE</scope>
    <source>
        <strain evidence="3">ChiGjej1B1-2707</strain>
    </source>
</reference>
<protein>
    <submittedName>
        <fullName evidence="3">DUF4405 domain-containing protein</fullName>
    </submittedName>
</protein>